<protein>
    <submittedName>
        <fullName evidence="1">Uncharacterized protein</fullName>
    </submittedName>
</protein>
<evidence type="ECO:0000313" key="1">
    <source>
        <dbReference type="EMBL" id="GFT23597.1"/>
    </source>
</evidence>
<reference evidence="1" key="1">
    <citation type="submission" date="2020-08" db="EMBL/GenBank/DDBJ databases">
        <title>Multicomponent nature underlies the extraordinary mechanical properties of spider dragline silk.</title>
        <authorList>
            <person name="Kono N."/>
            <person name="Nakamura H."/>
            <person name="Mori M."/>
            <person name="Yoshida Y."/>
            <person name="Ohtoshi R."/>
            <person name="Malay A.D."/>
            <person name="Moran D.A.P."/>
            <person name="Tomita M."/>
            <person name="Numata K."/>
            <person name="Arakawa K."/>
        </authorList>
    </citation>
    <scope>NUCLEOTIDE SEQUENCE</scope>
</reference>
<comment type="caution">
    <text evidence="1">The sequence shown here is derived from an EMBL/GenBank/DDBJ whole genome shotgun (WGS) entry which is preliminary data.</text>
</comment>
<keyword evidence="2" id="KW-1185">Reference proteome</keyword>
<sequence length="102" mass="11319">MLLKLSLPWALTQVRFGEKGLKFMSQTQRAASGSKNVSIPPTWGLLEALERERDAGMLSQVGRPLFGFLSKLADLVKSIREETPQICYSRRISTAARGVGRI</sequence>
<organism evidence="1 2">
    <name type="scientific">Nephila pilipes</name>
    <name type="common">Giant wood spider</name>
    <name type="synonym">Nephila maculata</name>
    <dbReference type="NCBI Taxonomy" id="299642"/>
    <lineage>
        <taxon>Eukaryota</taxon>
        <taxon>Metazoa</taxon>
        <taxon>Ecdysozoa</taxon>
        <taxon>Arthropoda</taxon>
        <taxon>Chelicerata</taxon>
        <taxon>Arachnida</taxon>
        <taxon>Araneae</taxon>
        <taxon>Araneomorphae</taxon>
        <taxon>Entelegynae</taxon>
        <taxon>Araneoidea</taxon>
        <taxon>Nephilidae</taxon>
        <taxon>Nephila</taxon>
    </lineage>
</organism>
<dbReference type="Proteomes" id="UP000887013">
    <property type="component" value="Unassembled WGS sequence"/>
</dbReference>
<dbReference type="EMBL" id="BMAW01011389">
    <property type="protein sequence ID" value="GFT23597.1"/>
    <property type="molecule type" value="Genomic_DNA"/>
</dbReference>
<accession>A0A8X6NP71</accession>
<evidence type="ECO:0000313" key="2">
    <source>
        <dbReference type="Proteomes" id="UP000887013"/>
    </source>
</evidence>
<dbReference type="AlphaFoldDB" id="A0A8X6NP71"/>
<proteinExistence type="predicted"/>
<gene>
    <name evidence="1" type="ORF">NPIL_299991</name>
</gene>
<name>A0A8X6NP71_NEPPI</name>